<dbReference type="OrthoDB" id="9800082at2"/>
<dbReference type="Pfam" id="PF05962">
    <property type="entry name" value="HutD"/>
    <property type="match status" value="1"/>
</dbReference>
<dbReference type="PANTHER" id="PTHR37943">
    <property type="entry name" value="PROTEIN VES"/>
    <property type="match status" value="1"/>
</dbReference>
<comment type="caution">
    <text evidence="2">The sequence shown here is derived from an EMBL/GenBank/DDBJ whole genome shotgun (WGS) entry which is preliminary data.</text>
</comment>
<dbReference type="Gene3D" id="2.60.120.10">
    <property type="entry name" value="Jelly Rolls"/>
    <property type="match status" value="1"/>
</dbReference>
<dbReference type="Proteomes" id="UP000323454">
    <property type="component" value="Unassembled WGS sequence"/>
</dbReference>
<accession>A0A5B2WQ67</accession>
<sequence>MAMTLLPAAGRTPAPWKNHGGVTREVAAHPRAGELTDFAWRISVADVARDGDFSAFPGYHRVITLLEGAGMELTVDGATHRIDRPYRPFVFSGGSATSCRLLDGPVVDFNVMTRAADGPATVEILRVTGPVDLPAAESAAVVVFEGSVDVLGSARHSLGPLDALLLRAEPAAVLRCDRATAVVAVIGLPA</sequence>
<proteinExistence type="predicted"/>
<gene>
    <name evidence="2" type="ORF">F0L68_31915</name>
</gene>
<dbReference type="CDD" id="cd20293">
    <property type="entry name" value="cupin_HutD_N"/>
    <property type="match status" value="1"/>
</dbReference>
<dbReference type="InterPro" id="IPR011051">
    <property type="entry name" value="RmlC_Cupin_sf"/>
</dbReference>
<dbReference type="EMBL" id="VUOB01000064">
    <property type="protein sequence ID" value="KAA2253881.1"/>
    <property type="molecule type" value="Genomic_DNA"/>
</dbReference>
<evidence type="ECO:0000313" key="3">
    <source>
        <dbReference type="Proteomes" id="UP000323454"/>
    </source>
</evidence>
<dbReference type="InterPro" id="IPR014710">
    <property type="entry name" value="RmlC-like_jellyroll"/>
</dbReference>
<evidence type="ECO:0000313" key="2">
    <source>
        <dbReference type="EMBL" id="KAA2253881.1"/>
    </source>
</evidence>
<feature type="region of interest" description="Disordered" evidence="1">
    <location>
        <begin position="1"/>
        <end position="20"/>
    </location>
</feature>
<protein>
    <submittedName>
        <fullName evidence="2">HutD family protein</fullName>
    </submittedName>
</protein>
<reference evidence="2 3" key="2">
    <citation type="submission" date="2019-09" db="EMBL/GenBank/DDBJ databases">
        <authorList>
            <person name="Jin C."/>
        </authorList>
    </citation>
    <scope>NUCLEOTIDE SEQUENCE [LARGE SCALE GENOMIC DNA]</scope>
    <source>
        <strain evidence="2 3">AN110305</strain>
    </source>
</reference>
<dbReference type="AlphaFoldDB" id="A0A5B2WQ67"/>
<evidence type="ECO:0000256" key="1">
    <source>
        <dbReference type="SAM" id="MobiDB-lite"/>
    </source>
</evidence>
<dbReference type="RefSeq" id="WP_149853575.1">
    <property type="nucleotide sequence ID" value="NZ_VUOB01000064.1"/>
</dbReference>
<reference evidence="2 3" key="1">
    <citation type="submission" date="2019-09" db="EMBL/GenBank/DDBJ databases">
        <title>Goodfellowia gen. nov., a new genus of the Pseudonocardineae related to Actinoalloteichus, containing Goodfellowia coeruleoviolacea gen. nov., comb. nov. gen. nov., comb. nov.</title>
        <authorList>
            <person name="Labeda D."/>
        </authorList>
    </citation>
    <scope>NUCLEOTIDE SEQUENCE [LARGE SCALE GENOMIC DNA]</scope>
    <source>
        <strain evidence="2 3">AN110305</strain>
    </source>
</reference>
<organism evidence="2 3">
    <name type="scientific">Solihabitans fulvus</name>
    <dbReference type="NCBI Taxonomy" id="1892852"/>
    <lineage>
        <taxon>Bacteria</taxon>
        <taxon>Bacillati</taxon>
        <taxon>Actinomycetota</taxon>
        <taxon>Actinomycetes</taxon>
        <taxon>Pseudonocardiales</taxon>
        <taxon>Pseudonocardiaceae</taxon>
        <taxon>Solihabitans</taxon>
    </lineage>
</organism>
<dbReference type="InterPro" id="IPR010282">
    <property type="entry name" value="Uncharacterised_HutD/Ves"/>
</dbReference>
<name>A0A5B2WQ67_9PSEU</name>
<keyword evidence="3" id="KW-1185">Reference proteome</keyword>
<dbReference type="PANTHER" id="PTHR37943:SF1">
    <property type="entry name" value="PROTEIN VES"/>
    <property type="match status" value="1"/>
</dbReference>
<dbReference type="SUPFAM" id="SSF51182">
    <property type="entry name" value="RmlC-like cupins"/>
    <property type="match status" value="1"/>
</dbReference>